<dbReference type="NCBIfam" id="NF045672">
    <property type="entry name" value="MCP_gp7_epsi_15"/>
    <property type="match status" value="1"/>
</dbReference>
<accession>A0A1B7XEY3</accession>
<keyword evidence="2" id="KW-1185">Reference proteome</keyword>
<dbReference type="AlphaFoldDB" id="A0A1B7XEY3"/>
<name>A0A1B7XEY3_9BACT</name>
<organism evidence="1 2">
    <name type="scientific">Halodesulfovibrio spirochaetisodalis</name>
    <dbReference type="NCBI Taxonomy" id="1560234"/>
    <lineage>
        <taxon>Bacteria</taxon>
        <taxon>Pseudomonadati</taxon>
        <taxon>Thermodesulfobacteriota</taxon>
        <taxon>Desulfovibrionia</taxon>
        <taxon>Desulfovibrionales</taxon>
        <taxon>Desulfovibrionaceae</taxon>
        <taxon>Halodesulfovibrio</taxon>
    </lineage>
</organism>
<evidence type="ECO:0000313" key="1">
    <source>
        <dbReference type="EMBL" id="OBQ52733.1"/>
    </source>
</evidence>
<dbReference type="EMBL" id="JXMS01000009">
    <property type="protein sequence ID" value="OBQ52733.1"/>
    <property type="molecule type" value="Genomic_DNA"/>
</dbReference>
<sequence>MGATLKELATVHSAKQPQQVDSLTEEAPVLGVIPFEEASHGLWNMYEDVTDVEGAGWVEMNAPLPGVDVTSDLKKVDLSILGGEIECPEDTARMFGSKEAYFARKLPKIIRKSGMAAEQRIIYDNFLRWAADNKRMVSAGATTDDCYSMLAVRFVSGETTGLYSSESFKQGTLLDVQPINGGQLYKASSGKHEGVLCYGCRLKAYFGLQIANAHSVAALVNINKKKTPTAMMIDDLLADVRATSGTTYLFMHGKAQTLLNEHKGKSLQVLPGGKDLDRQITHWNGVEIVTSYNFLDGTEAARTL</sequence>
<dbReference type="RefSeq" id="WP_066854038.1">
    <property type="nucleotide sequence ID" value="NZ_JXMS01000009.1"/>
</dbReference>
<dbReference type="OrthoDB" id="5447354at2"/>
<dbReference type="STRING" id="1560234.SP90_07200"/>
<dbReference type="Proteomes" id="UP000091979">
    <property type="component" value="Unassembled WGS sequence"/>
</dbReference>
<reference evidence="1 2" key="1">
    <citation type="submission" date="2015-01" db="EMBL/GenBank/DDBJ databases">
        <title>Desulfovibrio sp. JC271 draft genome sequence.</title>
        <authorList>
            <person name="Shivani Y."/>
            <person name="Subhash Y."/>
            <person name="Sasikala C."/>
            <person name="Ramana C.V."/>
        </authorList>
    </citation>
    <scope>NUCLEOTIDE SEQUENCE [LARGE SCALE GENOMIC DNA]</scope>
    <source>
        <strain evidence="1 2">JC271</strain>
    </source>
</reference>
<proteinExistence type="predicted"/>
<evidence type="ECO:0000313" key="2">
    <source>
        <dbReference type="Proteomes" id="UP000091979"/>
    </source>
</evidence>
<dbReference type="InterPro" id="IPR048813">
    <property type="entry name" value="GP7-like"/>
</dbReference>
<protein>
    <submittedName>
        <fullName evidence="1">Uncharacterized protein</fullName>
    </submittedName>
</protein>
<dbReference type="PATRIC" id="fig|1560234.3.peg.3413"/>
<comment type="caution">
    <text evidence="1">The sequence shown here is derived from an EMBL/GenBank/DDBJ whole genome shotgun (WGS) entry which is preliminary data.</text>
</comment>
<gene>
    <name evidence="1" type="ORF">SP90_07200</name>
</gene>